<dbReference type="PATRIC" id="fig|1227485.3.peg.1345"/>
<evidence type="ECO:0000313" key="3">
    <source>
        <dbReference type="Proteomes" id="UP000011523"/>
    </source>
</evidence>
<dbReference type="EMBL" id="AOJD01000038">
    <property type="protein sequence ID" value="ELZ38600.1"/>
    <property type="molecule type" value="Genomic_DNA"/>
</dbReference>
<comment type="caution">
    <text evidence="2">The sequence shown here is derived from an EMBL/GenBank/DDBJ whole genome shotgun (WGS) entry which is preliminary data.</text>
</comment>
<dbReference type="AlphaFoldDB" id="M0DSZ5"/>
<keyword evidence="3" id="KW-1185">Reference proteome</keyword>
<feature type="region of interest" description="Disordered" evidence="1">
    <location>
        <begin position="1"/>
        <end position="72"/>
    </location>
</feature>
<feature type="compositionally biased region" description="Basic residues" evidence="1">
    <location>
        <begin position="32"/>
        <end position="48"/>
    </location>
</feature>
<name>M0DSZ5_9EURY</name>
<evidence type="ECO:0000256" key="1">
    <source>
        <dbReference type="SAM" id="MobiDB-lite"/>
    </source>
</evidence>
<gene>
    <name evidence="2" type="ORF">C472_06999</name>
</gene>
<sequence length="72" mass="8088">MSDDHLSRTRTGGIVRSTDRLLARPPTGPRLRPLRRALRPRARLRRLRDRLASSPRRFPASDPPRPAVGATG</sequence>
<evidence type="ECO:0000313" key="2">
    <source>
        <dbReference type="EMBL" id="ELZ38600.1"/>
    </source>
</evidence>
<proteinExistence type="predicted"/>
<protein>
    <submittedName>
        <fullName evidence="2">Uncharacterized protein</fullName>
    </submittedName>
</protein>
<organism evidence="2 3">
    <name type="scientific">Halorubrum tebenquichense DSM 14210</name>
    <dbReference type="NCBI Taxonomy" id="1227485"/>
    <lineage>
        <taxon>Archaea</taxon>
        <taxon>Methanobacteriati</taxon>
        <taxon>Methanobacteriota</taxon>
        <taxon>Stenosarchaea group</taxon>
        <taxon>Halobacteria</taxon>
        <taxon>Halobacteriales</taxon>
        <taxon>Haloferacaceae</taxon>
        <taxon>Halorubrum</taxon>
    </lineage>
</organism>
<accession>M0DSZ5</accession>
<dbReference type="Proteomes" id="UP000011523">
    <property type="component" value="Unassembled WGS sequence"/>
</dbReference>
<dbReference type="RefSeq" id="WP_006629084.1">
    <property type="nucleotide sequence ID" value="NZ_AOJD01000038.1"/>
</dbReference>
<reference evidence="2 3" key="1">
    <citation type="journal article" date="2014" name="PLoS Genet.">
        <title>Phylogenetically driven sequencing of extremely halophilic archaea reveals strategies for static and dynamic osmo-response.</title>
        <authorList>
            <person name="Becker E.A."/>
            <person name="Seitzer P.M."/>
            <person name="Tritt A."/>
            <person name="Larsen D."/>
            <person name="Krusor M."/>
            <person name="Yao A.I."/>
            <person name="Wu D."/>
            <person name="Madern D."/>
            <person name="Eisen J.A."/>
            <person name="Darling A.E."/>
            <person name="Facciotti M.T."/>
        </authorList>
    </citation>
    <scope>NUCLEOTIDE SEQUENCE [LARGE SCALE GENOMIC DNA]</scope>
    <source>
        <strain evidence="2 3">DSM 14210</strain>
    </source>
</reference>